<dbReference type="AlphaFoldDB" id="A0A815GV81"/>
<dbReference type="EMBL" id="CAJNOU010002713">
    <property type="protein sequence ID" value="CAF1343470.1"/>
    <property type="molecule type" value="Genomic_DNA"/>
</dbReference>
<gene>
    <name evidence="2" type="ORF">SEV965_LOCUS28469</name>
</gene>
<name>A0A815GV81_9BILA</name>
<dbReference type="Proteomes" id="UP000663889">
    <property type="component" value="Unassembled WGS sequence"/>
</dbReference>
<proteinExistence type="predicted"/>
<evidence type="ECO:0000256" key="1">
    <source>
        <dbReference type="SAM" id="MobiDB-lite"/>
    </source>
</evidence>
<organism evidence="2 3">
    <name type="scientific">Rotaria sordida</name>
    <dbReference type="NCBI Taxonomy" id="392033"/>
    <lineage>
        <taxon>Eukaryota</taxon>
        <taxon>Metazoa</taxon>
        <taxon>Spiralia</taxon>
        <taxon>Gnathifera</taxon>
        <taxon>Rotifera</taxon>
        <taxon>Eurotatoria</taxon>
        <taxon>Bdelloidea</taxon>
        <taxon>Philodinida</taxon>
        <taxon>Philodinidae</taxon>
        <taxon>Rotaria</taxon>
    </lineage>
</organism>
<evidence type="ECO:0000313" key="3">
    <source>
        <dbReference type="Proteomes" id="UP000663889"/>
    </source>
</evidence>
<accession>A0A815GV81</accession>
<reference evidence="2" key="1">
    <citation type="submission" date="2021-02" db="EMBL/GenBank/DDBJ databases">
        <authorList>
            <person name="Nowell W R."/>
        </authorList>
    </citation>
    <scope>NUCLEOTIDE SEQUENCE</scope>
</reference>
<feature type="non-terminal residue" evidence="2">
    <location>
        <position position="1"/>
    </location>
</feature>
<evidence type="ECO:0000313" key="2">
    <source>
        <dbReference type="EMBL" id="CAF1343470.1"/>
    </source>
</evidence>
<sequence length="75" mass="8179">VSSKKPTGFRPPFMAPTHSYQHAIVDPTARFAMIRPPVRPAINNGYPLNGLNNNNLGENQQPSESNQVNGHNSPS</sequence>
<feature type="compositionally biased region" description="Polar residues" evidence="1">
    <location>
        <begin position="60"/>
        <end position="75"/>
    </location>
</feature>
<feature type="compositionally biased region" description="Low complexity" evidence="1">
    <location>
        <begin position="44"/>
        <end position="59"/>
    </location>
</feature>
<feature type="region of interest" description="Disordered" evidence="1">
    <location>
        <begin position="44"/>
        <end position="75"/>
    </location>
</feature>
<comment type="caution">
    <text evidence="2">The sequence shown here is derived from an EMBL/GenBank/DDBJ whole genome shotgun (WGS) entry which is preliminary data.</text>
</comment>
<protein>
    <submittedName>
        <fullName evidence="2">Uncharacterized protein</fullName>
    </submittedName>
</protein>